<dbReference type="InterPro" id="IPR017847">
    <property type="entry name" value="T6SS_RhsGE_Vgr_subset"/>
</dbReference>
<dbReference type="Proteomes" id="UP001046350">
    <property type="component" value="Chromosome"/>
</dbReference>
<dbReference type="InterPro" id="IPR050708">
    <property type="entry name" value="T6SS_VgrG/RHS"/>
</dbReference>
<dbReference type="Pfam" id="PF05954">
    <property type="entry name" value="Phage_GPD"/>
    <property type="match status" value="1"/>
</dbReference>
<comment type="similarity">
    <text evidence="2">Belongs to the VgrG protein family.</text>
</comment>
<evidence type="ECO:0000313" key="7">
    <source>
        <dbReference type="Proteomes" id="UP001046350"/>
    </source>
</evidence>
<name>A0ABX8N0B4_9PSED</name>
<keyword evidence="3" id="KW-0964">Secreted</keyword>
<gene>
    <name evidence="6" type="ORF">KSS94_14515</name>
</gene>
<dbReference type="PANTHER" id="PTHR32305:SF15">
    <property type="entry name" value="PROTEIN RHSA-RELATED"/>
    <property type="match status" value="1"/>
</dbReference>
<dbReference type="InterPro" id="IPR006531">
    <property type="entry name" value="Gp5/Vgr_OB"/>
</dbReference>
<dbReference type="EMBL" id="CP077076">
    <property type="protein sequence ID" value="QXH49168.1"/>
    <property type="molecule type" value="Genomic_DNA"/>
</dbReference>
<evidence type="ECO:0000256" key="2">
    <source>
        <dbReference type="ARBA" id="ARBA00005558"/>
    </source>
</evidence>
<keyword evidence="7" id="KW-1185">Reference proteome</keyword>
<evidence type="ECO:0000259" key="4">
    <source>
        <dbReference type="Pfam" id="PF04717"/>
    </source>
</evidence>
<dbReference type="NCBIfam" id="TIGR03361">
    <property type="entry name" value="VI_Rhs_Vgr"/>
    <property type="match status" value="1"/>
</dbReference>
<dbReference type="Pfam" id="PF04717">
    <property type="entry name" value="Phage_base_V"/>
    <property type="match status" value="1"/>
</dbReference>
<evidence type="ECO:0000256" key="3">
    <source>
        <dbReference type="ARBA" id="ARBA00022525"/>
    </source>
</evidence>
<accession>A0ABX8N0B4</accession>
<evidence type="ECO:0000313" key="6">
    <source>
        <dbReference type="EMBL" id="QXH49168.1"/>
    </source>
</evidence>
<evidence type="ECO:0000256" key="1">
    <source>
        <dbReference type="ARBA" id="ARBA00004613"/>
    </source>
</evidence>
<comment type="subcellular location">
    <subcellularLocation>
        <location evidence="1">Secreted</location>
    </subcellularLocation>
</comment>
<evidence type="ECO:0000259" key="5">
    <source>
        <dbReference type="Pfam" id="PF22178"/>
    </source>
</evidence>
<dbReference type="InterPro" id="IPR054030">
    <property type="entry name" value="Gp5_Vgr_C"/>
</dbReference>
<dbReference type="NCBIfam" id="TIGR01646">
    <property type="entry name" value="vgr_GE"/>
    <property type="match status" value="1"/>
</dbReference>
<sequence length="767" mass="85925">MFNPSNETHFSLTLADSDVDFQVLSFEGFEAISQPYRFEVELVSERPDIDLESLLHKQAFLAYDPDGNGIHAQVYQVAQGDSGKRLHRYRVVLVPHLAYLAHRTNQRIFQQLTAPQIIGKIFEEHGLQSDAYRFSLGTPCPMREYCVQYDESDLHFVQRLCEEEGLHYHFEHSHDGHLLVFGDDQTFFPKLGQPATYVQDTGMVADDPVIKRFNVRLETRTSRVSRRDYDFEKPRLLMEAAYKPDQPTIDEPDLEDYDYPAGFTDRARGKQLSQRALERHRADYQLAEGRGDVPRLVSGHFMQLAEHPRSEWNDLWLLTEVHHEGKQPQVLEESVTSDTTDDKDDFHQGYRNRFLATPWDVFYRPPLKHPKPQVLGSQSAVVTGPKGEEIYCDEYGRVKVQFFWDREGKGIETTSCWLRVSSSWAGERYGGVAIPRIGMEVLVTFLEGDPDQPLVSGCLYHAVNPVPYALPAHKTRTTFKTLSSPGGGGFNELRIEDKKGQEQIFVHAQRDWDQNIGNDQKIHVGNERHDTVVANSYSKFQSEEHRTTVGDRKTEIKVDDHLTVGNNQHVKIGTAQLVEAGREVHIKAGDKVVIDAGMQISLSGGGSFITLDAGGVKVVGAQVLLNAGGSPGSGSGIGILPPLLPGAAATALAGKVPEAPQVPTWLELNLHYKNLDPVPGAPYRVEFADGSVKEGKLDDKGFARLEDVPSGKAMVYYGEDPRPFTRERVKSVKTTDEDLNADLRKLGFDPDQVDLQAIAEKVSGRIS</sequence>
<organism evidence="6 7">
    <name type="scientific">Pseudomonas fakonensis</name>
    <dbReference type="NCBI Taxonomy" id="2842355"/>
    <lineage>
        <taxon>Bacteria</taxon>
        <taxon>Pseudomonadati</taxon>
        <taxon>Pseudomonadota</taxon>
        <taxon>Gammaproteobacteria</taxon>
        <taxon>Pseudomonadales</taxon>
        <taxon>Pseudomonadaceae</taxon>
        <taxon>Pseudomonas</taxon>
    </lineage>
</organism>
<protein>
    <submittedName>
        <fullName evidence="6">Type VI secretion system tip protein VgrG</fullName>
    </submittedName>
</protein>
<dbReference type="RefSeq" id="WP_217838792.1">
    <property type="nucleotide sequence ID" value="NZ_CP077076.1"/>
</dbReference>
<dbReference type="Pfam" id="PF22178">
    <property type="entry name" value="Gp5_trimer_C"/>
    <property type="match status" value="1"/>
</dbReference>
<feature type="domain" description="Gp5/Type VI secretion system Vgr C-terminal trimerisation" evidence="5">
    <location>
        <begin position="477"/>
        <end position="585"/>
    </location>
</feature>
<dbReference type="InterPro" id="IPR006533">
    <property type="entry name" value="T6SS_Vgr_RhsGE"/>
</dbReference>
<proteinExistence type="inferred from homology"/>
<feature type="domain" description="Gp5/Type VI secretion system Vgr protein OB-fold" evidence="4">
    <location>
        <begin position="394"/>
        <end position="460"/>
    </location>
</feature>
<dbReference type="PANTHER" id="PTHR32305">
    <property type="match status" value="1"/>
</dbReference>
<reference evidence="6" key="1">
    <citation type="journal article" date="2021" name="Microorganisms">
        <title>The Ever-Expanding Pseudomonas Genus: Description of 43 New Species and Partition of the Pseudomonas putida Group.</title>
        <authorList>
            <person name="Girard L."/>
            <person name="Lood C."/>
            <person name="Hofte M."/>
            <person name="Vandamme P."/>
            <person name="Rokni-Zadeh H."/>
            <person name="van Noort V."/>
            <person name="Lavigne R."/>
            <person name="De Mot R."/>
        </authorList>
    </citation>
    <scope>NUCLEOTIDE SEQUENCE</scope>
    <source>
        <strain evidence="6">COW40</strain>
    </source>
</reference>